<dbReference type="Proteomes" id="UP000255277">
    <property type="component" value="Unassembled WGS sequence"/>
</dbReference>
<name>A0A380FJB5_STAGA</name>
<dbReference type="GO" id="GO:0016740">
    <property type="term" value="F:transferase activity"/>
    <property type="evidence" value="ECO:0007669"/>
    <property type="project" value="UniProtKB-KW"/>
</dbReference>
<reference evidence="2 3" key="1">
    <citation type="submission" date="2018-06" db="EMBL/GenBank/DDBJ databases">
        <authorList>
            <consortium name="Pathogen Informatics"/>
            <person name="Doyle S."/>
        </authorList>
    </citation>
    <scope>NUCLEOTIDE SEQUENCE [LARGE SCALE GENOMIC DNA]</scope>
    <source>
        <strain evidence="2 3">NCTC12195</strain>
    </source>
</reference>
<protein>
    <submittedName>
        <fullName evidence="2">Cardiolipin synthetase</fullName>
        <ecNumber evidence="2">2.7.8.-</ecNumber>
    </submittedName>
</protein>
<proteinExistence type="predicted"/>
<feature type="transmembrane region" description="Helical" evidence="1">
    <location>
        <begin position="44"/>
        <end position="64"/>
    </location>
</feature>
<keyword evidence="2" id="KW-0808">Transferase</keyword>
<keyword evidence="1" id="KW-0472">Membrane</keyword>
<evidence type="ECO:0000256" key="1">
    <source>
        <dbReference type="SAM" id="Phobius"/>
    </source>
</evidence>
<gene>
    <name evidence="2" type="primary">cls_1</name>
    <name evidence="2" type="ORF">NCTC12195_03732</name>
</gene>
<organism evidence="2 3">
    <name type="scientific">Staphylococcus gallinarum</name>
    <dbReference type="NCBI Taxonomy" id="1293"/>
    <lineage>
        <taxon>Bacteria</taxon>
        <taxon>Bacillati</taxon>
        <taxon>Bacillota</taxon>
        <taxon>Bacilli</taxon>
        <taxon>Bacillales</taxon>
        <taxon>Staphylococcaceae</taxon>
        <taxon>Staphylococcus</taxon>
    </lineage>
</organism>
<evidence type="ECO:0000313" key="2">
    <source>
        <dbReference type="EMBL" id="SUM34218.1"/>
    </source>
</evidence>
<keyword evidence="1" id="KW-1133">Transmembrane helix</keyword>
<sequence length="79" mass="9420">MIDIFSLTFYHTNVVINVILISAFILNLIFAFTIIFMERRSAGSIWAMDFSITALAYTRFYYLFTISDVKYKETYFLFR</sequence>
<keyword evidence="1" id="KW-0812">Transmembrane</keyword>
<accession>A0A380FJB5</accession>
<dbReference type="EC" id="2.7.8.-" evidence="2"/>
<dbReference type="AlphaFoldDB" id="A0A380FJB5"/>
<evidence type="ECO:0000313" key="3">
    <source>
        <dbReference type="Proteomes" id="UP000255277"/>
    </source>
</evidence>
<dbReference type="EMBL" id="UHDK01000001">
    <property type="protein sequence ID" value="SUM34218.1"/>
    <property type="molecule type" value="Genomic_DNA"/>
</dbReference>
<feature type="transmembrane region" description="Helical" evidence="1">
    <location>
        <begin position="14"/>
        <end position="37"/>
    </location>
</feature>